<dbReference type="InterPro" id="IPR036890">
    <property type="entry name" value="HATPase_C_sf"/>
</dbReference>
<evidence type="ECO:0000313" key="11">
    <source>
        <dbReference type="Proteomes" id="UP001399917"/>
    </source>
</evidence>
<evidence type="ECO:0000259" key="9">
    <source>
        <dbReference type="SMART" id="SM00911"/>
    </source>
</evidence>
<dbReference type="EMBL" id="BAABDF010000001">
    <property type="protein sequence ID" value="GAA3853065.1"/>
    <property type="molecule type" value="Genomic_DNA"/>
</dbReference>
<reference evidence="11" key="1">
    <citation type="journal article" date="2019" name="Int. J. Syst. Evol. Microbiol.">
        <title>The Global Catalogue of Microorganisms (GCM) 10K type strain sequencing project: providing services to taxonomists for standard genome sequencing and annotation.</title>
        <authorList>
            <consortium name="The Broad Institute Genomics Platform"/>
            <consortium name="The Broad Institute Genome Sequencing Center for Infectious Disease"/>
            <person name="Wu L."/>
            <person name="Ma J."/>
        </authorList>
    </citation>
    <scope>NUCLEOTIDE SEQUENCE [LARGE SCALE GENOMIC DNA]</scope>
    <source>
        <strain evidence="11">JCM 17190</strain>
    </source>
</reference>
<protein>
    <recommendedName>
        <fullName evidence="2">histidine kinase</fullName>
        <ecNumber evidence="2">2.7.13.3</ecNumber>
    </recommendedName>
</protein>
<dbReference type="RefSeq" id="WP_344841844.1">
    <property type="nucleotide sequence ID" value="NZ_BAABDF010000001.1"/>
</dbReference>
<keyword evidence="5" id="KW-0547">Nucleotide-binding</keyword>
<evidence type="ECO:0000313" key="10">
    <source>
        <dbReference type="EMBL" id="GAA3853065.1"/>
    </source>
</evidence>
<evidence type="ECO:0000256" key="1">
    <source>
        <dbReference type="ARBA" id="ARBA00000085"/>
    </source>
</evidence>
<comment type="catalytic activity">
    <reaction evidence="1">
        <text>ATP + protein L-histidine = ADP + protein N-phospho-L-histidine.</text>
        <dbReference type="EC" id="2.7.13.3"/>
    </reaction>
</comment>
<evidence type="ECO:0000256" key="5">
    <source>
        <dbReference type="ARBA" id="ARBA00022741"/>
    </source>
</evidence>
<dbReference type="Pfam" id="PF07568">
    <property type="entry name" value="HisKA_2"/>
    <property type="match status" value="1"/>
</dbReference>
<keyword evidence="3" id="KW-0597">Phosphoprotein</keyword>
<dbReference type="InterPro" id="IPR011495">
    <property type="entry name" value="Sig_transdc_His_kin_sub2_dim/P"/>
</dbReference>
<organism evidence="10 11">
    <name type="scientific">Celeribacter arenosi</name>
    <dbReference type="NCBI Taxonomy" id="792649"/>
    <lineage>
        <taxon>Bacteria</taxon>
        <taxon>Pseudomonadati</taxon>
        <taxon>Pseudomonadota</taxon>
        <taxon>Alphaproteobacteria</taxon>
        <taxon>Rhodobacterales</taxon>
        <taxon>Roseobacteraceae</taxon>
        <taxon>Celeribacter</taxon>
    </lineage>
</organism>
<dbReference type="InterPro" id="IPR011102">
    <property type="entry name" value="Sig_transdc_His_kinase_HWE"/>
</dbReference>
<feature type="transmembrane region" description="Helical" evidence="8">
    <location>
        <begin position="278"/>
        <end position="302"/>
    </location>
</feature>
<feature type="transmembrane region" description="Helical" evidence="8">
    <location>
        <begin position="12"/>
        <end position="33"/>
    </location>
</feature>
<dbReference type="PANTHER" id="PTHR41523">
    <property type="entry name" value="TWO-COMPONENT SYSTEM SENSOR PROTEIN"/>
    <property type="match status" value="1"/>
</dbReference>
<evidence type="ECO:0000256" key="4">
    <source>
        <dbReference type="ARBA" id="ARBA00022679"/>
    </source>
</evidence>
<keyword evidence="8" id="KW-0812">Transmembrane</keyword>
<dbReference type="EC" id="2.7.13.3" evidence="2"/>
<evidence type="ECO:0000256" key="7">
    <source>
        <dbReference type="ARBA" id="ARBA00022840"/>
    </source>
</evidence>
<keyword evidence="8" id="KW-1133">Transmembrane helix</keyword>
<gene>
    <name evidence="10" type="ORF">GCM10022404_00500</name>
</gene>
<sequence>MMNKMAAQADSLAVRVSLILALALLPIGIIAIAQTMALLKESRAQNEAALLALTSEAAAVEEGMLRTALGATEAVAALAPTLSQTPELCHELVGKLRDEEGSFSFVGYVSPEGKTTCSSAGSEVDVSDLPVFKQQMDDPRIRATVNVNAPISKTSVVIISKPAFTEAGEFNGYAAVSLPHTRLFEKFEELASGRPVDLVTFNVDGEPLSSERGLSHIADGLPEGRDLRSFAFGGNRAFTAMTINGERRVFAVVPIIPDLIYGIGSWDADDLGLTWKRIWTTAPLLFPVIMWLASLTVAYVAIQRQVIRPTRNLRARMLLFMRSRQFATLENVRPRPAREFREIDETWALMAKSILHDEAELEDTLHDKTVLLREVHHRVKNNLQLISSIVSMKIRRAKTDDARRALGDVQTRVMGLATVHRNLYETSLQGRVRADELLRSIVQNVLTAGRQGEAKIEVEEHFDRVVLYPDQAVPLSLVVSEALSNAMKYAGCQKGGSVEMGVLLRKDPNSTKAVLEVTNSKGPLLLTLGAQDGTGLGNQLIGAFTSQLEGENEVIETDSRYTLRVSFDVADFTEDEPET</sequence>
<keyword evidence="4" id="KW-0808">Transferase</keyword>
<dbReference type="Gene3D" id="3.30.450.20">
    <property type="entry name" value="PAS domain"/>
    <property type="match status" value="2"/>
</dbReference>
<evidence type="ECO:0000256" key="8">
    <source>
        <dbReference type="SAM" id="Phobius"/>
    </source>
</evidence>
<keyword evidence="7" id="KW-0067">ATP-binding</keyword>
<keyword evidence="11" id="KW-1185">Reference proteome</keyword>
<accession>A0ABP7JS36</accession>
<evidence type="ECO:0000256" key="3">
    <source>
        <dbReference type="ARBA" id="ARBA00022553"/>
    </source>
</evidence>
<keyword evidence="6 10" id="KW-0418">Kinase</keyword>
<dbReference type="SMART" id="SM00911">
    <property type="entry name" value="HWE_HK"/>
    <property type="match status" value="1"/>
</dbReference>
<evidence type="ECO:0000256" key="2">
    <source>
        <dbReference type="ARBA" id="ARBA00012438"/>
    </source>
</evidence>
<dbReference type="GO" id="GO:0016301">
    <property type="term" value="F:kinase activity"/>
    <property type="evidence" value="ECO:0007669"/>
    <property type="project" value="UniProtKB-KW"/>
</dbReference>
<dbReference type="PANTHER" id="PTHR41523:SF8">
    <property type="entry name" value="ETHYLENE RESPONSE SENSOR PROTEIN"/>
    <property type="match status" value="1"/>
</dbReference>
<comment type="caution">
    <text evidence="10">The sequence shown here is derived from an EMBL/GenBank/DDBJ whole genome shotgun (WGS) entry which is preliminary data.</text>
</comment>
<keyword evidence="8" id="KW-0472">Membrane</keyword>
<proteinExistence type="predicted"/>
<name>A0ABP7JS36_9RHOB</name>
<evidence type="ECO:0000256" key="6">
    <source>
        <dbReference type="ARBA" id="ARBA00022777"/>
    </source>
</evidence>
<feature type="domain" description="Signal transduction histidine kinase HWE region" evidence="9">
    <location>
        <begin position="374"/>
        <end position="460"/>
    </location>
</feature>
<dbReference type="Gene3D" id="3.30.565.10">
    <property type="entry name" value="Histidine kinase-like ATPase, C-terminal domain"/>
    <property type="match status" value="1"/>
</dbReference>
<dbReference type="Proteomes" id="UP001399917">
    <property type="component" value="Unassembled WGS sequence"/>
</dbReference>